<dbReference type="CDD" id="cd11399">
    <property type="entry name" value="bHLHzip_scHMS1_like"/>
    <property type="match status" value="1"/>
</dbReference>
<evidence type="ECO:0000313" key="5">
    <source>
        <dbReference type="Proteomes" id="UP000566819"/>
    </source>
</evidence>
<feature type="coiled-coil region" evidence="1">
    <location>
        <begin position="252"/>
        <end position="286"/>
    </location>
</feature>
<gene>
    <name evidence="4" type="ORF">G7Y89_g295</name>
</gene>
<dbReference type="InterPro" id="IPR019006">
    <property type="entry name" value="Sre1_C"/>
</dbReference>
<dbReference type="SUPFAM" id="SSF47459">
    <property type="entry name" value="HLH, helix-loop-helix DNA-binding domain"/>
    <property type="match status" value="1"/>
</dbReference>
<dbReference type="PANTHER" id="PTHR47336">
    <property type="entry name" value="TRANSCRIPTION FACTOR HMS1-RELATED"/>
    <property type="match status" value="1"/>
</dbReference>
<dbReference type="InterPro" id="IPR011598">
    <property type="entry name" value="bHLH_dom"/>
</dbReference>
<name>A0A8H4RZ12_9HELO</name>
<accession>A0A8H4RZ12</accession>
<keyword evidence="5" id="KW-1185">Reference proteome</keyword>
<dbReference type="OrthoDB" id="2133190at2759"/>
<feature type="domain" description="BHLH" evidence="3">
    <location>
        <begin position="152"/>
        <end position="201"/>
    </location>
</feature>
<reference evidence="4 5" key="1">
    <citation type="submission" date="2020-03" db="EMBL/GenBank/DDBJ databases">
        <title>Draft Genome Sequence of Cudoniella acicularis.</title>
        <authorList>
            <person name="Buettner E."/>
            <person name="Kellner H."/>
        </authorList>
    </citation>
    <scope>NUCLEOTIDE SEQUENCE [LARGE SCALE GENOMIC DNA]</scope>
    <source>
        <strain evidence="4 5">DSM 108380</strain>
    </source>
</reference>
<feature type="region of interest" description="Disordered" evidence="2">
    <location>
        <begin position="40"/>
        <end position="83"/>
    </location>
</feature>
<dbReference type="GO" id="GO:0046983">
    <property type="term" value="F:protein dimerization activity"/>
    <property type="evidence" value="ECO:0007669"/>
    <property type="project" value="InterPro"/>
</dbReference>
<dbReference type="PANTHER" id="PTHR47336:SF2">
    <property type="entry name" value="TRANSCRIPTION FACTOR HMS1-RELATED"/>
    <property type="match status" value="1"/>
</dbReference>
<evidence type="ECO:0000313" key="4">
    <source>
        <dbReference type="EMBL" id="KAF4637776.1"/>
    </source>
</evidence>
<evidence type="ECO:0000256" key="2">
    <source>
        <dbReference type="SAM" id="MobiDB-lite"/>
    </source>
</evidence>
<dbReference type="GO" id="GO:0032933">
    <property type="term" value="P:SREBP signaling pathway"/>
    <property type="evidence" value="ECO:0007669"/>
    <property type="project" value="InterPro"/>
</dbReference>
<protein>
    <recommendedName>
        <fullName evidence="3">BHLH domain-containing protein</fullName>
    </recommendedName>
</protein>
<evidence type="ECO:0000256" key="1">
    <source>
        <dbReference type="SAM" id="Coils"/>
    </source>
</evidence>
<sequence>MTSRHSVDTSALSGISASFDSLNAFDDIVAFTEALDDDPLFPADWDQQETPPYDGNLYSTPLSWDPPEPKVEPLPPTPYTTMNTLTPAQQEKLRNIAMPQHLQYRGENSPQSTTSRNSVSSPENNDNSRKRKSSASADDEDDEDSSGQHPPVKKTAHNMIEKRYRTNLNDKIAALRDSVPSLRIMTKSARGEDTADDREELHGLTPAHKLNKATSPIIIYEFSELGQFFLEKSMDKVHWYRVNFRRRSSQVLSKATEYIGHLEKRNKRLQEENIEQKARLAAFETLFRSGSMGFTPGPPLTNPYQYPRDYNTPGPSPIVDPQGMIQVPEDIRRLQNQASQQIYPISQEHYQQGRQPIGPNRWQNGGGYFGKLMVGSLAGLMIMEGFSETEQSDEAPAGRGLFAFPTQLIAGFVRALYSSLDFSVMGYHVSAAEFLAYMKLSLVVGSLLYVFLPSLFASTPKPKSSKTQTASLAAAPSLASSIQVRRQAWLTAIQTVWVPRHNFFLEAAALCLKMMKLSIRNIIGAHGYAYLTGITQQQEVARIKAWEIALDAQLVGGDVEVSKSRLTLTLLASGTLPDTPARLMLKALHIRVLLWEVGNAGFNGFHMFHEVAAKLARWKWNEAKALQKLITHTKEKQEDALPEYLIALLDQECDDVLADSIGQRAYNLAWNLPTTSNVQGASDGMDGVVDDSAIRSPLDAVAAWYSSLVMERALTRSLETKGEDTEIQQSIIKDIALAIKVAPTGSQAQVRALVARAVLVKERRGASIAASLQALGPLEPKSKNNSAEPALISTRTSIASLPDVKMSLSCAMAIAHIERFPSPANPFAAHRLIDSIVPSNLTLLGFTAAYKLMEAVDEHDKVSLSCCSSLEKLAGSLRIWIGGKDGEKSGLEKEIKRDMVEKCLSITKRIIGMEEDAGYESMSEGADDC</sequence>
<keyword evidence="1" id="KW-0175">Coiled coil</keyword>
<organism evidence="4 5">
    <name type="scientific">Cudoniella acicularis</name>
    <dbReference type="NCBI Taxonomy" id="354080"/>
    <lineage>
        <taxon>Eukaryota</taxon>
        <taxon>Fungi</taxon>
        <taxon>Dikarya</taxon>
        <taxon>Ascomycota</taxon>
        <taxon>Pezizomycotina</taxon>
        <taxon>Leotiomycetes</taxon>
        <taxon>Helotiales</taxon>
        <taxon>Tricladiaceae</taxon>
        <taxon>Cudoniella</taxon>
    </lineage>
</organism>
<evidence type="ECO:0000259" key="3">
    <source>
        <dbReference type="PROSITE" id="PS50888"/>
    </source>
</evidence>
<dbReference type="Pfam" id="PF09427">
    <property type="entry name" value="DUF2014"/>
    <property type="match status" value="1"/>
</dbReference>
<dbReference type="InterPro" id="IPR036638">
    <property type="entry name" value="HLH_DNA-bd_sf"/>
</dbReference>
<dbReference type="Pfam" id="PF00010">
    <property type="entry name" value="HLH"/>
    <property type="match status" value="1"/>
</dbReference>
<dbReference type="Proteomes" id="UP000566819">
    <property type="component" value="Unassembled WGS sequence"/>
</dbReference>
<dbReference type="InterPro" id="IPR052099">
    <property type="entry name" value="Regulatory_TF_Diverse"/>
</dbReference>
<dbReference type="EMBL" id="JAAMPI010000010">
    <property type="protein sequence ID" value="KAF4637776.1"/>
    <property type="molecule type" value="Genomic_DNA"/>
</dbReference>
<proteinExistence type="predicted"/>
<dbReference type="PROSITE" id="PS50888">
    <property type="entry name" value="BHLH"/>
    <property type="match status" value="1"/>
</dbReference>
<feature type="region of interest" description="Disordered" evidence="2">
    <location>
        <begin position="105"/>
        <end position="159"/>
    </location>
</feature>
<dbReference type="Gene3D" id="4.10.280.10">
    <property type="entry name" value="Helix-loop-helix DNA-binding domain"/>
    <property type="match status" value="2"/>
</dbReference>
<comment type="caution">
    <text evidence="4">The sequence shown here is derived from an EMBL/GenBank/DDBJ whole genome shotgun (WGS) entry which is preliminary data.</text>
</comment>
<dbReference type="GO" id="GO:0045944">
    <property type="term" value="P:positive regulation of transcription by RNA polymerase II"/>
    <property type="evidence" value="ECO:0007669"/>
    <property type="project" value="InterPro"/>
</dbReference>
<feature type="compositionally biased region" description="Polar residues" evidence="2">
    <location>
        <begin position="106"/>
        <end position="125"/>
    </location>
</feature>
<dbReference type="AlphaFoldDB" id="A0A8H4RZ12"/>